<evidence type="ECO:0000256" key="3">
    <source>
        <dbReference type="ARBA" id="ARBA00022827"/>
    </source>
</evidence>
<name>A0A916XQK2_9HYPH</name>
<keyword evidence="9" id="KW-1185">Reference proteome</keyword>
<keyword evidence="2" id="KW-0285">Flavoprotein</keyword>
<comment type="similarity">
    <text evidence="5">Belongs to the L2HGDH family.</text>
</comment>
<keyword evidence="4" id="KW-0560">Oxidoreductase</keyword>
<dbReference type="Gene3D" id="3.30.9.10">
    <property type="entry name" value="D-Amino Acid Oxidase, subunit A, domain 2"/>
    <property type="match status" value="1"/>
</dbReference>
<dbReference type="SUPFAM" id="SSF51905">
    <property type="entry name" value="FAD/NAD(P)-binding domain"/>
    <property type="match status" value="1"/>
</dbReference>
<evidence type="ECO:0000256" key="2">
    <source>
        <dbReference type="ARBA" id="ARBA00022630"/>
    </source>
</evidence>
<reference evidence="8" key="1">
    <citation type="journal article" date="2014" name="Int. J. Syst. Evol. Microbiol.">
        <title>Complete genome sequence of Corynebacterium casei LMG S-19264T (=DSM 44701T), isolated from a smear-ripened cheese.</title>
        <authorList>
            <consortium name="US DOE Joint Genome Institute (JGI-PGF)"/>
            <person name="Walter F."/>
            <person name="Albersmeier A."/>
            <person name="Kalinowski J."/>
            <person name="Ruckert C."/>
        </authorList>
    </citation>
    <scope>NUCLEOTIDE SEQUENCE</scope>
    <source>
        <strain evidence="8">CGMCC 1.12919</strain>
    </source>
</reference>
<dbReference type="EMBL" id="BMGG01000011">
    <property type="protein sequence ID" value="GGC91176.1"/>
    <property type="molecule type" value="Genomic_DNA"/>
</dbReference>
<dbReference type="InterPro" id="IPR036188">
    <property type="entry name" value="FAD/NAD-bd_sf"/>
</dbReference>
<proteinExistence type="inferred from homology"/>
<evidence type="ECO:0000313" key="8">
    <source>
        <dbReference type="EMBL" id="GGC91176.1"/>
    </source>
</evidence>
<evidence type="ECO:0000256" key="6">
    <source>
        <dbReference type="SAM" id="MobiDB-lite"/>
    </source>
</evidence>
<dbReference type="Gene3D" id="3.50.50.60">
    <property type="entry name" value="FAD/NAD(P)-binding domain"/>
    <property type="match status" value="1"/>
</dbReference>
<evidence type="ECO:0000256" key="1">
    <source>
        <dbReference type="ARBA" id="ARBA00001974"/>
    </source>
</evidence>
<comment type="cofactor">
    <cofactor evidence="1">
        <name>FAD</name>
        <dbReference type="ChEBI" id="CHEBI:57692"/>
    </cofactor>
</comment>
<dbReference type="InterPro" id="IPR006076">
    <property type="entry name" value="FAD-dep_OxRdtase"/>
</dbReference>
<evidence type="ECO:0000259" key="7">
    <source>
        <dbReference type="Pfam" id="PF01266"/>
    </source>
</evidence>
<reference evidence="8" key="2">
    <citation type="submission" date="2020-09" db="EMBL/GenBank/DDBJ databases">
        <authorList>
            <person name="Sun Q."/>
            <person name="Zhou Y."/>
        </authorList>
    </citation>
    <scope>NUCLEOTIDE SEQUENCE</scope>
    <source>
        <strain evidence="8">CGMCC 1.12919</strain>
    </source>
</reference>
<keyword evidence="3" id="KW-0274">FAD</keyword>
<feature type="region of interest" description="Disordered" evidence="6">
    <location>
        <begin position="1"/>
        <end position="25"/>
    </location>
</feature>
<sequence length="393" mass="40922">MTAPAKRSNADPHSPVPGRAEGGPQRKPHMMVLVVGAGVIGLAVGRALALAGHEVIVADAAASIGSGISSRNSEVIHGGMYYPTDSLRARHCVAGRRLMYAFCASHGVPHAKCGKLIVATSQEEVTKITAIHTQGLANGVEGLEWLDAAHLRVLEPELACVGALVSHETGIVDSHALMLALQGELEDQGGALALATPIEWLRPDSHGWLVGFGGNDGGTMAFEAVVNAAGLGAPALAAATEGYPPGRVPRLTLAKGNYFGFAGKAPFARLIYPAPVDGGLGVHLTLDLAGRVRFGPDVEWIDQPDYRVDPARAELFYAAIRRYWPGLPDGALLPDYAGIRPKLTGRGEPAADFIIEGPADHGLPGLVNLFGLESPGLTSSLSIADDVARQIGP</sequence>
<evidence type="ECO:0000313" key="9">
    <source>
        <dbReference type="Proteomes" id="UP000637002"/>
    </source>
</evidence>
<dbReference type="PANTHER" id="PTHR43104">
    <property type="entry name" value="L-2-HYDROXYGLUTARATE DEHYDROGENASE, MITOCHONDRIAL"/>
    <property type="match status" value="1"/>
</dbReference>
<evidence type="ECO:0000256" key="4">
    <source>
        <dbReference type="ARBA" id="ARBA00023002"/>
    </source>
</evidence>
<comment type="caution">
    <text evidence="8">The sequence shown here is derived from an EMBL/GenBank/DDBJ whole genome shotgun (WGS) entry which is preliminary data.</text>
</comment>
<dbReference type="PANTHER" id="PTHR43104:SF4">
    <property type="entry name" value="L-2-HYDROXYGLUTARATE DEHYDROGENASE, MITOCHONDRIAL"/>
    <property type="match status" value="1"/>
</dbReference>
<dbReference type="Proteomes" id="UP000637002">
    <property type="component" value="Unassembled WGS sequence"/>
</dbReference>
<protein>
    <recommendedName>
        <fullName evidence="7">FAD dependent oxidoreductase domain-containing protein</fullName>
    </recommendedName>
</protein>
<gene>
    <name evidence="8" type="ORF">GCM10010994_56190</name>
</gene>
<feature type="domain" description="FAD dependent oxidoreductase" evidence="7">
    <location>
        <begin position="32"/>
        <end position="389"/>
    </location>
</feature>
<organism evidence="8 9">
    <name type="scientific">Chelatococcus reniformis</name>
    <dbReference type="NCBI Taxonomy" id="1494448"/>
    <lineage>
        <taxon>Bacteria</taxon>
        <taxon>Pseudomonadati</taxon>
        <taxon>Pseudomonadota</taxon>
        <taxon>Alphaproteobacteria</taxon>
        <taxon>Hyphomicrobiales</taxon>
        <taxon>Chelatococcaceae</taxon>
        <taxon>Chelatococcus</taxon>
    </lineage>
</organism>
<evidence type="ECO:0000256" key="5">
    <source>
        <dbReference type="ARBA" id="ARBA00037941"/>
    </source>
</evidence>
<dbReference type="AlphaFoldDB" id="A0A916XQK2"/>
<dbReference type="GO" id="GO:0047545">
    <property type="term" value="F:(S)-2-hydroxyglutarate dehydrogenase activity"/>
    <property type="evidence" value="ECO:0007669"/>
    <property type="project" value="TreeGrafter"/>
</dbReference>
<accession>A0A916XQK2</accession>
<dbReference type="Pfam" id="PF01266">
    <property type="entry name" value="DAO"/>
    <property type="match status" value="1"/>
</dbReference>